<dbReference type="Gene3D" id="1.25.40.10">
    <property type="entry name" value="Tetratricopeptide repeat domain"/>
    <property type="match status" value="1"/>
</dbReference>
<dbReference type="EMBL" id="ML178842">
    <property type="protein sequence ID" value="TFK98020.1"/>
    <property type="molecule type" value="Genomic_DNA"/>
</dbReference>
<dbReference type="STRING" id="1884261.A0A5C3QC63"/>
<dbReference type="AlphaFoldDB" id="A0A5C3QC63"/>
<dbReference type="SUPFAM" id="SSF52047">
    <property type="entry name" value="RNI-like"/>
    <property type="match status" value="1"/>
</dbReference>
<dbReference type="Gene3D" id="3.80.10.10">
    <property type="entry name" value="Ribonuclease Inhibitor"/>
    <property type="match status" value="1"/>
</dbReference>
<proteinExistence type="predicted"/>
<gene>
    <name evidence="2" type="ORF">BDV98DRAFT_573360</name>
</gene>
<dbReference type="InterPro" id="IPR001810">
    <property type="entry name" value="F-box_dom"/>
</dbReference>
<accession>A0A5C3QC63</accession>
<dbReference type="OrthoDB" id="2423701at2759"/>
<dbReference type="PROSITE" id="PS50181">
    <property type="entry name" value="FBOX"/>
    <property type="match status" value="1"/>
</dbReference>
<dbReference type="Gene3D" id="1.20.1280.50">
    <property type="match status" value="1"/>
</dbReference>
<feature type="domain" description="F-box" evidence="1">
    <location>
        <begin position="134"/>
        <end position="184"/>
    </location>
</feature>
<dbReference type="InterPro" id="IPR032675">
    <property type="entry name" value="LRR_dom_sf"/>
</dbReference>
<evidence type="ECO:0000259" key="1">
    <source>
        <dbReference type="PROSITE" id="PS50181"/>
    </source>
</evidence>
<evidence type="ECO:0000313" key="2">
    <source>
        <dbReference type="EMBL" id="TFK98020.1"/>
    </source>
</evidence>
<dbReference type="InterPro" id="IPR036047">
    <property type="entry name" value="F-box-like_dom_sf"/>
</dbReference>
<name>A0A5C3QC63_9AGAR</name>
<evidence type="ECO:0000313" key="3">
    <source>
        <dbReference type="Proteomes" id="UP000305067"/>
    </source>
</evidence>
<sequence>MISSKEHLSKAATLHKKGHLDKALAVLALASNAPDSDHSVYEYRATIYEKLGRYKDGLNDSKHAIGMAPDRWQSYARSARLFLALEKFDAAQTMINRALERLSRSEGETTTKREKLEELKTQVERGRRRKVKKAYHLGKLPVESIVMIFEELVADNPNQVLKVSRVCSQWRQIALSTPFLWQNLVLGSHKPREKARLWLEQSNNTIHSCAVGDRWGSLPPPKDFPWHGIRSFQVEGLSALSFRTFCENNGSPSLLSTLSFTCKNSGLPGKDDEAKAYWLPILPPTLRHLTLYLGLLQWDRFPEQLTSLSTLDISGDQLSRSTEPFFDLLRQNATTLETLAFRVKINHPPRTLPTETDELPLLTDLTLSFPHDAEFMTAFFHRFSFPSLCTLAIANNPSGIAFSRLVTPGGPEMTSNPNPVSFLTSLTLSSSASHAYDLVIFIQHATSLTSLSITRSGPETNELIEALADPGYVPRKVGSSSVPCVGSAPLLSLLRAPERKEGMLCPGLTHIKLENCSDVKTGALQRLVRSRLPPLPSSNVDPLPGSDGDAAVKEAVVSIAKIQELVVDGCAGIDARIIPWFRENVEVFSCVYMSKKESRYRR</sequence>
<organism evidence="2 3">
    <name type="scientific">Pterulicium gracile</name>
    <dbReference type="NCBI Taxonomy" id="1884261"/>
    <lineage>
        <taxon>Eukaryota</taxon>
        <taxon>Fungi</taxon>
        <taxon>Dikarya</taxon>
        <taxon>Basidiomycota</taxon>
        <taxon>Agaricomycotina</taxon>
        <taxon>Agaricomycetes</taxon>
        <taxon>Agaricomycetidae</taxon>
        <taxon>Agaricales</taxon>
        <taxon>Pleurotineae</taxon>
        <taxon>Pterulaceae</taxon>
        <taxon>Pterulicium</taxon>
    </lineage>
</organism>
<dbReference type="SUPFAM" id="SSF81383">
    <property type="entry name" value="F-box domain"/>
    <property type="match status" value="1"/>
</dbReference>
<protein>
    <recommendedName>
        <fullName evidence="1">F-box domain-containing protein</fullName>
    </recommendedName>
</protein>
<keyword evidence="3" id="KW-1185">Reference proteome</keyword>
<reference evidence="2 3" key="1">
    <citation type="journal article" date="2019" name="Nat. Ecol. Evol.">
        <title>Megaphylogeny resolves global patterns of mushroom evolution.</title>
        <authorList>
            <person name="Varga T."/>
            <person name="Krizsan K."/>
            <person name="Foldi C."/>
            <person name="Dima B."/>
            <person name="Sanchez-Garcia M."/>
            <person name="Sanchez-Ramirez S."/>
            <person name="Szollosi G.J."/>
            <person name="Szarkandi J.G."/>
            <person name="Papp V."/>
            <person name="Albert L."/>
            <person name="Andreopoulos W."/>
            <person name="Angelini C."/>
            <person name="Antonin V."/>
            <person name="Barry K.W."/>
            <person name="Bougher N.L."/>
            <person name="Buchanan P."/>
            <person name="Buyck B."/>
            <person name="Bense V."/>
            <person name="Catcheside P."/>
            <person name="Chovatia M."/>
            <person name="Cooper J."/>
            <person name="Damon W."/>
            <person name="Desjardin D."/>
            <person name="Finy P."/>
            <person name="Geml J."/>
            <person name="Haridas S."/>
            <person name="Hughes K."/>
            <person name="Justo A."/>
            <person name="Karasinski D."/>
            <person name="Kautmanova I."/>
            <person name="Kiss B."/>
            <person name="Kocsube S."/>
            <person name="Kotiranta H."/>
            <person name="LaButti K.M."/>
            <person name="Lechner B.E."/>
            <person name="Liimatainen K."/>
            <person name="Lipzen A."/>
            <person name="Lukacs Z."/>
            <person name="Mihaltcheva S."/>
            <person name="Morgado L.N."/>
            <person name="Niskanen T."/>
            <person name="Noordeloos M.E."/>
            <person name="Ohm R.A."/>
            <person name="Ortiz-Santana B."/>
            <person name="Ovrebo C."/>
            <person name="Racz N."/>
            <person name="Riley R."/>
            <person name="Savchenko A."/>
            <person name="Shiryaev A."/>
            <person name="Soop K."/>
            <person name="Spirin V."/>
            <person name="Szebenyi C."/>
            <person name="Tomsovsky M."/>
            <person name="Tulloss R.E."/>
            <person name="Uehling J."/>
            <person name="Grigoriev I.V."/>
            <person name="Vagvolgyi C."/>
            <person name="Papp T."/>
            <person name="Martin F.M."/>
            <person name="Miettinen O."/>
            <person name="Hibbett D.S."/>
            <person name="Nagy L.G."/>
        </authorList>
    </citation>
    <scope>NUCLEOTIDE SEQUENCE [LARGE SCALE GENOMIC DNA]</scope>
    <source>
        <strain evidence="2 3">CBS 309.79</strain>
    </source>
</reference>
<dbReference type="Pfam" id="PF12937">
    <property type="entry name" value="F-box-like"/>
    <property type="match status" value="1"/>
</dbReference>
<dbReference type="SUPFAM" id="SSF48452">
    <property type="entry name" value="TPR-like"/>
    <property type="match status" value="1"/>
</dbReference>
<dbReference type="InterPro" id="IPR011990">
    <property type="entry name" value="TPR-like_helical_dom_sf"/>
</dbReference>
<dbReference type="Proteomes" id="UP000305067">
    <property type="component" value="Unassembled WGS sequence"/>
</dbReference>